<dbReference type="CDD" id="cd06581">
    <property type="entry name" value="TM_PBP1_LivM_like"/>
    <property type="match status" value="1"/>
</dbReference>
<feature type="transmembrane region" description="Helical" evidence="6">
    <location>
        <begin position="271"/>
        <end position="290"/>
    </location>
</feature>
<keyword evidence="3 6" id="KW-0812">Transmembrane</keyword>
<evidence type="ECO:0000256" key="6">
    <source>
        <dbReference type="SAM" id="Phobius"/>
    </source>
</evidence>
<feature type="transmembrane region" description="Helical" evidence="6">
    <location>
        <begin position="246"/>
        <end position="264"/>
    </location>
</feature>
<name>A0A221KEE2_VITFI</name>
<evidence type="ECO:0000313" key="7">
    <source>
        <dbReference type="EMBL" id="ASM77381.1"/>
    </source>
</evidence>
<proteinExistence type="predicted"/>
<feature type="transmembrane region" description="Helical" evidence="6">
    <location>
        <begin position="211"/>
        <end position="234"/>
    </location>
</feature>
<gene>
    <name evidence="7" type="ORF">VITFI_CDS1603</name>
</gene>
<keyword evidence="8" id="KW-1185">Reference proteome</keyword>
<protein>
    <submittedName>
        <fullName evidence="7">ABC transporter permease</fullName>
    </submittedName>
</protein>
<evidence type="ECO:0000256" key="3">
    <source>
        <dbReference type="ARBA" id="ARBA00022692"/>
    </source>
</evidence>
<reference evidence="7 8" key="1">
    <citation type="submission" date="2017-07" db="EMBL/GenBank/DDBJ databases">
        <title>Complete Genome Sequence of the cosmetic ferment Vitreoscilla filiformis (ATCC15551).</title>
        <authorList>
            <person name="Contreras S."/>
            <person name="Sagory-Zalkind P."/>
            <person name="Blanquart H."/>
            <person name="Iltis A."/>
            <person name="Morand S.C."/>
        </authorList>
    </citation>
    <scope>NUCLEOTIDE SEQUENCE [LARGE SCALE GENOMIC DNA]</scope>
    <source>
        <strain evidence="7 8">ATCC 15551</strain>
    </source>
</reference>
<dbReference type="InterPro" id="IPR043428">
    <property type="entry name" value="LivM-like"/>
</dbReference>
<dbReference type="GO" id="GO:0015658">
    <property type="term" value="F:branched-chain amino acid transmembrane transporter activity"/>
    <property type="evidence" value="ECO:0007669"/>
    <property type="project" value="InterPro"/>
</dbReference>
<evidence type="ECO:0000313" key="8">
    <source>
        <dbReference type="Proteomes" id="UP000199729"/>
    </source>
</evidence>
<dbReference type="Proteomes" id="UP000199729">
    <property type="component" value="Chromosome"/>
</dbReference>
<keyword evidence="4 6" id="KW-1133">Transmembrane helix</keyword>
<feature type="transmembrane region" description="Helical" evidence="6">
    <location>
        <begin position="84"/>
        <end position="106"/>
    </location>
</feature>
<dbReference type="EMBL" id="CP022423">
    <property type="protein sequence ID" value="ASM77381.1"/>
    <property type="molecule type" value="Genomic_DNA"/>
</dbReference>
<keyword evidence="5 6" id="KW-0472">Membrane</keyword>
<dbReference type="OrthoDB" id="3460090at2"/>
<dbReference type="PANTHER" id="PTHR30482:SF17">
    <property type="entry name" value="ABC TRANSPORTER ATP-BINDING PROTEIN"/>
    <property type="match status" value="1"/>
</dbReference>
<sequence>MHTFILSPRALPVLLAFGVLALLPAVLPGFYVELAMKIMILAIFALSLELLVGQTGLICFGQAAFFGIGAYTVTLLSPEGEGAALGWVLPASLTAAALYAVVVGALSLRTKGVYFIMITLAFAQMAYFVFHDTALGGGSDGIYLYFRPVLKLGAWQPFDLDKPQHLYYAVWACLIGTLVLLAVLLESRTGRAFAGIKANEQRMRAAGYSTYPYKLGAFVLSAVLAGLAGFLYALKDGFVNPEILSWHHSGAVLIMIILGGLGHLRGAMLGALAFTLLQELFQSQAVFGSFAKHWQLMLGLTIIAFVALMPRGLVGLLQRGGRHG</sequence>
<dbReference type="PANTHER" id="PTHR30482">
    <property type="entry name" value="HIGH-AFFINITY BRANCHED-CHAIN AMINO ACID TRANSPORT SYSTEM PERMEASE"/>
    <property type="match status" value="1"/>
</dbReference>
<keyword evidence="2" id="KW-1003">Cell membrane</keyword>
<dbReference type="Pfam" id="PF02653">
    <property type="entry name" value="BPD_transp_2"/>
    <property type="match status" value="1"/>
</dbReference>
<dbReference type="KEGG" id="vff:VITFI_CDS1603"/>
<comment type="subcellular location">
    <subcellularLocation>
        <location evidence="1">Cell membrane</location>
        <topology evidence="1">Multi-pass membrane protein</topology>
    </subcellularLocation>
</comment>
<organism evidence="7 8">
    <name type="scientific">Vitreoscilla filiformis</name>
    <dbReference type="NCBI Taxonomy" id="63"/>
    <lineage>
        <taxon>Bacteria</taxon>
        <taxon>Pseudomonadati</taxon>
        <taxon>Pseudomonadota</taxon>
        <taxon>Betaproteobacteria</taxon>
        <taxon>Neisseriales</taxon>
        <taxon>Neisseriaceae</taxon>
        <taxon>Vitreoscilla</taxon>
    </lineage>
</organism>
<evidence type="ECO:0000256" key="1">
    <source>
        <dbReference type="ARBA" id="ARBA00004651"/>
    </source>
</evidence>
<feature type="transmembrane region" description="Helical" evidence="6">
    <location>
        <begin position="165"/>
        <end position="185"/>
    </location>
</feature>
<evidence type="ECO:0000256" key="2">
    <source>
        <dbReference type="ARBA" id="ARBA00022475"/>
    </source>
</evidence>
<accession>A0A221KEE2</accession>
<feature type="transmembrane region" description="Helical" evidence="6">
    <location>
        <begin position="296"/>
        <end position="317"/>
    </location>
</feature>
<dbReference type="GO" id="GO:0005886">
    <property type="term" value="C:plasma membrane"/>
    <property type="evidence" value="ECO:0007669"/>
    <property type="project" value="UniProtKB-SubCell"/>
</dbReference>
<evidence type="ECO:0000256" key="4">
    <source>
        <dbReference type="ARBA" id="ARBA00022989"/>
    </source>
</evidence>
<feature type="transmembrane region" description="Helical" evidence="6">
    <location>
        <begin position="113"/>
        <end position="130"/>
    </location>
</feature>
<dbReference type="RefSeq" id="WP_089416491.1">
    <property type="nucleotide sequence ID" value="NZ_CP022423.1"/>
</dbReference>
<evidence type="ECO:0000256" key="5">
    <source>
        <dbReference type="ARBA" id="ARBA00023136"/>
    </source>
</evidence>
<dbReference type="AlphaFoldDB" id="A0A221KEE2"/>
<dbReference type="InterPro" id="IPR001851">
    <property type="entry name" value="ABC_transp_permease"/>
</dbReference>